<dbReference type="InterPro" id="IPR000182">
    <property type="entry name" value="GNAT_dom"/>
</dbReference>
<dbReference type="SUPFAM" id="SSF55729">
    <property type="entry name" value="Acyl-CoA N-acyltransferases (Nat)"/>
    <property type="match status" value="1"/>
</dbReference>
<dbReference type="Proteomes" id="UP000199289">
    <property type="component" value="Unassembled WGS sequence"/>
</dbReference>
<dbReference type="InterPro" id="IPR016181">
    <property type="entry name" value="Acyl_CoA_acyltransferase"/>
</dbReference>
<sequence>MSETDVRTLSPDDADELAALYEEYEWWADRDADGVRTALAETDVAVGVELDGTLVGAARILTDYTYYANVFDVVVAADHRGEGIGGTLMEAVTDHPQLRDVPGLSLLCRRGLVPFYESVGFELFDPEVEIPEGGTERLVRMTYEQGD</sequence>
<evidence type="ECO:0000313" key="6">
    <source>
        <dbReference type="Proteomes" id="UP000199289"/>
    </source>
</evidence>
<reference evidence="5" key="2">
    <citation type="submission" date="2016-10" db="EMBL/GenBank/DDBJ databases">
        <authorList>
            <person name="de Groot N.N."/>
        </authorList>
    </citation>
    <scope>NUCLEOTIDE SEQUENCE [LARGE SCALE GENOMIC DNA]</scope>
    <source>
        <strain evidence="5">CGMCC 1.12397</strain>
    </source>
</reference>
<accession>A0A1H0YBP2</accession>
<evidence type="ECO:0000259" key="3">
    <source>
        <dbReference type="PROSITE" id="PS51186"/>
    </source>
</evidence>
<proteinExistence type="predicted"/>
<evidence type="ECO:0000313" key="7">
    <source>
        <dbReference type="Proteomes" id="UP000255421"/>
    </source>
</evidence>
<dbReference type="RefSeq" id="WP_092532503.1">
    <property type="nucleotide sequence ID" value="NZ_FNKQ01000001.1"/>
</dbReference>
<feature type="domain" description="N-acetyltransferase" evidence="3">
    <location>
        <begin position="4"/>
        <end position="144"/>
    </location>
</feature>
<dbReference type="Proteomes" id="UP000255421">
    <property type="component" value="Unassembled WGS sequence"/>
</dbReference>
<dbReference type="PANTHER" id="PTHR43626">
    <property type="entry name" value="ACYL-COA N-ACYLTRANSFERASE"/>
    <property type="match status" value="1"/>
</dbReference>
<keyword evidence="1 5" id="KW-0808">Transferase</keyword>
<evidence type="ECO:0000256" key="2">
    <source>
        <dbReference type="ARBA" id="ARBA00023315"/>
    </source>
</evidence>
<dbReference type="EMBL" id="QQST01000001">
    <property type="protein sequence ID" value="RDI72401.1"/>
    <property type="molecule type" value="Genomic_DNA"/>
</dbReference>
<dbReference type="CDD" id="cd04301">
    <property type="entry name" value="NAT_SF"/>
    <property type="match status" value="1"/>
</dbReference>
<dbReference type="OrthoDB" id="111868at2157"/>
<protein>
    <submittedName>
        <fullName evidence="5">Acetyltransferase (GNAT) family protein</fullName>
    </submittedName>
    <submittedName>
        <fullName evidence="4">N-acetyltransferase</fullName>
    </submittedName>
</protein>
<reference evidence="6" key="1">
    <citation type="submission" date="2016-10" db="EMBL/GenBank/DDBJ databases">
        <authorList>
            <person name="Varghese N."/>
            <person name="Submissions S."/>
        </authorList>
    </citation>
    <scope>NUCLEOTIDE SEQUENCE [LARGE SCALE GENOMIC DNA]</scope>
    <source>
        <strain evidence="6">CGMCC 1.12397</strain>
    </source>
</reference>
<dbReference type="GO" id="GO:0008080">
    <property type="term" value="F:N-acetyltransferase activity"/>
    <property type="evidence" value="ECO:0007669"/>
    <property type="project" value="InterPro"/>
</dbReference>
<evidence type="ECO:0000313" key="5">
    <source>
        <dbReference type="EMBL" id="SDQ12615.1"/>
    </source>
</evidence>
<dbReference type="AlphaFoldDB" id="A0A1H0YBP2"/>
<dbReference type="EMBL" id="FNKQ01000001">
    <property type="protein sequence ID" value="SDQ12615.1"/>
    <property type="molecule type" value="Genomic_DNA"/>
</dbReference>
<dbReference type="Gene3D" id="3.40.630.30">
    <property type="match status" value="1"/>
</dbReference>
<reference evidence="4 7" key="3">
    <citation type="submission" date="2018-07" db="EMBL/GenBank/DDBJ databases">
        <title>Genome sequence of extremly halophilic archaeon Halopelagius longus strain BC12-B1.</title>
        <authorList>
            <person name="Zhang X."/>
        </authorList>
    </citation>
    <scope>NUCLEOTIDE SEQUENCE [LARGE SCALE GENOMIC DNA]</scope>
    <source>
        <strain evidence="4 7">BC12-B1</strain>
    </source>
</reference>
<keyword evidence="7" id="KW-1185">Reference proteome</keyword>
<dbReference type="InterPro" id="IPR045039">
    <property type="entry name" value="NSI-like"/>
</dbReference>
<evidence type="ECO:0000313" key="4">
    <source>
        <dbReference type="EMBL" id="RDI72401.1"/>
    </source>
</evidence>
<dbReference type="GO" id="GO:0005737">
    <property type="term" value="C:cytoplasm"/>
    <property type="evidence" value="ECO:0007669"/>
    <property type="project" value="TreeGrafter"/>
</dbReference>
<dbReference type="Pfam" id="PF00583">
    <property type="entry name" value="Acetyltransf_1"/>
    <property type="match status" value="1"/>
</dbReference>
<dbReference type="PROSITE" id="PS51186">
    <property type="entry name" value="GNAT"/>
    <property type="match status" value="1"/>
</dbReference>
<keyword evidence="2" id="KW-0012">Acyltransferase</keyword>
<name>A0A1H0YBP2_9EURY</name>
<organism evidence="5 6">
    <name type="scientific">Halopelagius longus</name>
    <dbReference type="NCBI Taxonomy" id="1236180"/>
    <lineage>
        <taxon>Archaea</taxon>
        <taxon>Methanobacteriati</taxon>
        <taxon>Methanobacteriota</taxon>
        <taxon>Stenosarchaea group</taxon>
        <taxon>Halobacteria</taxon>
        <taxon>Halobacteriales</taxon>
        <taxon>Haloferacaceae</taxon>
    </lineage>
</organism>
<evidence type="ECO:0000256" key="1">
    <source>
        <dbReference type="ARBA" id="ARBA00022679"/>
    </source>
</evidence>
<dbReference type="PANTHER" id="PTHR43626:SF4">
    <property type="entry name" value="GCN5-RELATED N-ACETYLTRANSFERASE 2, CHLOROPLASTIC"/>
    <property type="match status" value="1"/>
</dbReference>
<gene>
    <name evidence="4" type="ORF">DWB78_12125</name>
    <name evidence="5" type="ORF">SAMN05216278_0538</name>
</gene>